<comment type="caution">
    <text evidence="3">The sequence shown here is derived from an EMBL/GenBank/DDBJ whole genome shotgun (WGS) entry which is preliminary data.</text>
</comment>
<proteinExistence type="predicted"/>
<feature type="domain" description="MurNAc-LAA" evidence="2">
    <location>
        <begin position="712"/>
        <end position="840"/>
    </location>
</feature>
<dbReference type="Proteomes" id="UP000234951">
    <property type="component" value="Unassembled WGS sequence"/>
</dbReference>
<dbReference type="OrthoDB" id="9763643at2"/>
<keyword evidence="6" id="KW-1185">Reference proteome</keyword>
<evidence type="ECO:0000313" key="5">
    <source>
        <dbReference type="Proteomes" id="UP000234951"/>
    </source>
</evidence>
<dbReference type="PANTHER" id="PTHR30404:SF0">
    <property type="entry name" value="N-ACETYLMURAMOYL-L-ALANINE AMIDASE AMIC"/>
    <property type="match status" value="1"/>
</dbReference>
<accession>A0A2N5GQ80</accession>
<evidence type="ECO:0000313" key="3">
    <source>
        <dbReference type="EMBL" id="PLR85039.1"/>
    </source>
</evidence>
<dbReference type="EMBL" id="PGVA01000008">
    <property type="protein sequence ID" value="PLR85039.1"/>
    <property type="molecule type" value="Genomic_DNA"/>
</dbReference>
<dbReference type="Pfam" id="PF07538">
    <property type="entry name" value="ChW"/>
    <property type="match status" value="9"/>
</dbReference>
<dbReference type="InterPro" id="IPR002508">
    <property type="entry name" value="MurNAc-LAA_cat"/>
</dbReference>
<reference evidence="3 5" key="1">
    <citation type="submission" date="2017-11" db="EMBL/GenBank/DDBJ databases">
        <title>Comparitive Functional Genomics of Dry Heat Resistant strains isolated from the Viking Spacecraft.</title>
        <authorList>
            <person name="Seuylemezian A."/>
            <person name="Cooper K."/>
            <person name="Vaishampayan P."/>
        </authorList>
    </citation>
    <scope>NUCLEOTIDE SEQUENCE [LARGE SCALE GENOMIC DNA]</scope>
    <source>
        <strain evidence="3 5">M4.6</strain>
    </source>
</reference>
<dbReference type="PANTHER" id="PTHR30404">
    <property type="entry name" value="N-ACETYLMURAMOYL-L-ALANINE AMIDASE"/>
    <property type="match status" value="1"/>
</dbReference>
<dbReference type="GO" id="GO:0009253">
    <property type="term" value="P:peptidoglycan catabolic process"/>
    <property type="evidence" value="ECO:0007669"/>
    <property type="project" value="InterPro"/>
</dbReference>
<dbReference type="RefSeq" id="WP_101575981.1">
    <property type="nucleotide sequence ID" value="NZ_PGVA01000008.1"/>
</dbReference>
<protein>
    <recommendedName>
        <fullName evidence="2">MurNAc-LAA domain-containing protein</fullName>
    </recommendedName>
</protein>
<dbReference type="SUPFAM" id="SSF53187">
    <property type="entry name" value="Zn-dependent exopeptidases"/>
    <property type="match status" value="1"/>
</dbReference>
<keyword evidence="1" id="KW-0378">Hydrolase</keyword>
<organism evidence="3 5">
    <name type="scientific">Bacillus canaveralius</name>
    <dbReference type="NCBI Taxonomy" id="1403243"/>
    <lineage>
        <taxon>Bacteria</taxon>
        <taxon>Bacillati</taxon>
        <taxon>Bacillota</taxon>
        <taxon>Bacilli</taxon>
        <taxon>Bacillales</taxon>
        <taxon>Bacillaceae</taxon>
        <taxon>Bacillus</taxon>
    </lineage>
</organism>
<dbReference type="CDD" id="cd02696">
    <property type="entry name" value="MurNAc-LAA"/>
    <property type="match status" value="1"/>
</dbReference>
<dbReference type="GO" id="GO:0008745">
    <property type="term" value="F:N-acetylmuramoyl-L-alanine amidase activity"/>
    <property type="evidence" value="ECO:0007669"/>
    <property type="project" value="InterPro"/>
</dbReference>
<dbReference type="AlphaFoldDB" id="A0A2N5GQ80"/>
<dbReference type="Proteomes" id="UP000235114">
    <property type="component" value="Unassembled WGS sequence"/>
</dbReference>
<sequence length="846" mass="91865">MMQRKTLLLLGMLLMGFVFLSKVSIAYAVTGNYNVDSSYYFIQFNGAQQEIIVNDNIALTLTGWTDESKTTVNGTIHTVSTNITEDVTFDVNNELNELTVTTNESIHYRIAVSDSFKAEIVEPLELNDRITVVAENANGTSIEKVGAIDEYDTVVENKGLTYYKTDANNQKVVITQEEYNALNSAVSGETSFSAQAVAPSVRYASHVEYIGWQNAVSDGAMSGTQGQAKQLEAMQISIENAPYSGGISYKTHVQDYGWLTSASDGETSGTTGQAKQVEAIQVNLTGEMANHYDVYYRVHSAFYGWLGWAKNGASAGTEGLAKQSEAIEIVLVEKGGAAPGSTDKPIITAPSLAYSTHVETYGWLDFVANGATGGTVGQAKRLEAMKIDLQDAPYSGDVIYTTHVQEYGWLTSVSDGVTSGTTGEGKQVEAIQVNLTGEMANHYDVYYRVHSELYGWLGWAKNGASAGTQGLAKQLEAIEIVLVKKGRTAPGSTDKPFITGPSLAYSTHVETYGWLNFVANGATGGTVGQGKRLEAIKIDLQDAPYSGNITYSTHVQEYGWMASVSEGEMSGTTWQGKRVEAIQVNLTGEMANHYDVYYRVHSQDFGWLGWAKNGMKAGSQGLEKQAEAIEIKLVRKGQGEPVNANVAFKLPLKVFLDPGHGGSDPGAVAGGYRESDFNLAVAKKVQSLLVQRGYTVYMSRNNDTTVSLLDRPQMANNLNADIFVSIHTNSSGTTTVNGIESYYYEYNPSYPSKINQDMHNNPERIAKSVTLANIINDKMVGYTGANNRGTDGDTFAVIREAAMPATLLEMGFISNSSERQKLASDSYQNTLARAIADGIDQYFQIY</sequence>
<dbReference type="SMART" id="SM00646">
    <property type="entry name" value="Ami_3"/>
    <property type="match status" value="1"/>
</dbReference>
<dbReference type="EMBL" id="PGVD01000001">
    <property type="protein sequence ID" value="PLS00963.1"/>
    <property type="molecule type" value="Genomic_DNA"/>
</dbReference>
<dbReference type="Pfam" id="PF01520">
    <property type="entry name" value="Amidase_3"/>
    <property type="match status" value="1"/>
</dbReference>
<gene>
    <name evidence="3" type="ORF">CU635_04460</name>
    <name evidence="4" type="ORF">CVD25_00525</name>
</gene>
<dbReference type="InterPro" id="IPR050695">
    <property type="entry name" value="N-acetylmuramoyl_amidase_3"/>
</dbReference>
<dbReference type="GO" id="GO:0030288">
    <property type="term" value="C:outer membrane-bounded periplasmic space"/>
    <property type="evidence" value="ECO:0007669"/>
    <property type="project" value="TreeGrafter"/>
</dbReference>
<evidence type="ECO:0000256" key="1">
    <source>
        <dbReference type="ARBA" id="ARBA00022801"/>
    </source>
</evidence>
<name>A0A2N5GQ80_9BACI</name>
<reference evidence="4 6" key="2">
    <citation type="submission" date="2017-12" db="EMBL/GenBank/DDBJ databases">
        <title>Comparative Functional Genomics of Dry Heat Resistant strains isolated from the Viking Spacecraft.</title>
        <authorList>
            <person name="Seuylemezian A."/>
            <person name="Cooper K."/>
            <person name="Vaishampayan P."/>
        </authorList>
    </citation>
    <scope>NUCLEOTIDE SEQUENCE [LARGE SCALE GENOMIC DNA]</scope>
    <source>
        <strain evidence="4 6">ATCC 29669</strain>
    </source>
</reference>
<dbReference type="Gene3D" id="3.40.630.40">
    <property type="entry name" value="Zn-dependent exopeptidases"/>
    <property type="match status" value="1"/>
</dbReference>
<evidence type="ECO:0000259" key="2">
    <source>
        <dbReference type="SMART" id="SM00646"/>
    </source>
</evidence>
<dbReference type="SMART" id="SM00728">
    <property type="entry name" value="ChW"/>
    <property type="match status" value="9"/>
</dbReference>
<dbReference type="InterPro" id="IPR006637">
    <property type="entry name" value="ChW"/>
</dbReference>
<evidence type="ECO:0000313" key="6">
    <source>
        <dbReference type="Proteomes" id="UP000235114"/>
    </source>
</evidence>
<evidence type="ECO:0000313" key="4">
    <source>
        <dbReference type="EMBL" id="PLS00963.1"/>
    </source>
</evidence>